<name>A0AAU8MSX0_9GAMM</name>
<dbReference type="SUPFAM" id="SSF53254">
    <property type="entry name" value="Phosphoglycerate mutase-like"/>
    <property type="match status" value="1"/>
</dbReference>
<evidence type="ECO:0000313" key="1">
    <source>
        <dbReference type="EMBL" id="XCO73948.1"/>
    </source>
</evidence>
<dbReference type="SMART" id="SM00855">
    <property type="entry name" value="PGAM"/>
    <property type="match status" value="1"/>
</dbReference>
<dbReference type="InterPro" id="IPR029033">
    <property type="entry name" value="His_PPase_superfam"/>
</dbReference>
<dbReference type="GO" id="GO:0016787">
    <property type="term" value="F:hydrolase activity"/>
    <property type="evidence" value="ECO:0007669"/>
    <property type="project" value="UniProtKB-KW"/>
</dbReference>
<dbReference type="PANTHER" id="PTHR46192">
    <property type="entry name" value="BROAD-RANGE ACID PHOSPHATASE DET1"/>
    <property type="match status" value="1"/>
</dbReference>
<accession>A0AAU8MSX0</accession>
<proteinExistence type="predicted"/>
<dbReference type="Pfam" id="PF00300">
    <property type="entry name" value="His_Phos_1"/>
    <property type="match status" value="1"/>
</dbReference>
<dbReference type="EC" id="3.1.3.-" evidence="1"/>
<dbReference type="InterPro" id="IPR052765">
    <property type="entry name" value="PGM-Related"/>
</dbReference>
<dbReference type="EMBL" id="CP159925">
    <property type="protein sequence ID" value="XCO73948.1"/>
    <property type="molecule type" value="Genomic_DNA"/>
</dbReference>
<protein>
    <submittedName>
        <fullName evidence="1">Histidine phosphatase family protein</fullName>
        <ecNumber evidence="1">3.1.3.-</ecNumber>
    </submittedName>
</protein>
<reference evidence="1" key="1">
    <citation type="submission" date="2024-06" db="EMBL/GenBank/DDBJ databases">
        <authorList>
            <person name="Li S."/>
        </authorList>
    </citation>
    <scope>NUCLEOTIDE SEQUENCE</scope>
    <source>
        <strain evidence="1">SR10</strain>
    </source>
</reference>
<dbReference type="AlphaFoldDB" id="A0AAU8MSX0"/>
<dbReference type="RefSeq" id="WP_363796828.1">
    <property type="nucleotide sequence ID" value="NZ_CP159925.1"/>
</dbReference>
<organism evidence="1">
    <name type="scientific">Lysobacter firmicutimachus</name>
    <dbReference type="NCBI Taxonomy" id="1792846"/>
    <lineage>
        <taxon>Bacteria</taxon>
        <taxon>Pseudomonadati</taxon>
        <taxon>Pseudomonadota</taxon>
        <taxon>Gammaproteobacteria</taxon>
        <taxon>Lysobacterales</taxon>
        <taxon>Lysobacteraceae</taxon>
        <taxon>Lysobacter</taxon>
    </lineage>
</organism>
<dbReference type="InterPro" id="IPR013078">
    <property type="entry name" value="His_Pase_superF_clade-1"/>
</dbReference>
<dbReference type="Gene3D" id="3.40.50.1240">
    <property type="entry name" value="Phosphoglycerate mutase-like"/>
    <property type="match status" value="1"/>
</dbReference>
<dbReference type="CDD" id="cd07067">
    <property type="entry name" value="HP_PGM_like"/>
    <property type="match status" value="1"/>
</dbReference>
<gene>
    <name evidence="1" type="ORF">ABU614_16350</name>
</gene>
<keyword evidence="1" id="KW-0378">Hydrolase</keyword>
<sequence length="250" mass="28751">MTPLSLIFIRHGESAGNVDKRKHLELADHAIPLTDTGRRQAYAAGQWLGRHFLERNTAQTRTRFWVSPYTRTRQTADEVIRGVEAVAATASDHDRAKFAFDRREHVNLVEQQFGLFDGIPEDQLPLQFPRESAHFDKQVEFEGRFWARMPLGESRFDVAIRVHQAFGTFQRDYDKNGIDQIVVVSHGVTIRAFLMQWLHHPYEWFEQEKNPPNASIRLVHGRTDLGYAFAPTDTQAHADRNAVPEPEPAI</sequence>